<comment type="subunit">
    <text evidence="3">Homodimer or homotetramer.</text>
</comment>
<dbReference type="GO" id="GO:0008295">
    <property type="term" value="P:spermidine biosynthetic process"/>
    <property type="evidence" value="ECO:0007669"/>
    <property type="project" value="UniProtKB-UniRule"/>
</dbReference>
<feature type="active site" description="Proton acceptor" evidence="3 4">
    <location>
        <position position="165"/>
    </location>
</feature>
<feature type="binding site" evidence="3">
    <location>
        <position position="36"/>
    </location>
    <ligand>
        <name>S-methyl-5'-thioadenosine</name>
        <dbReference type="ChEBI" id="CHEBI:17509"/>
    </ligand>
</feature>
<keyword evidence="3 4" id="KW-0620">Polyamine biosynthesis</keyword>
<dbReference type="InterPro" id="IPR037163">
    <property type="entry name" value="Spermidine_synt_N_sf"/>
</dbReference>
<dbReference type="InterPro" id="IPR030373">
    <property type="entry name" value="PABS_CS"/>
</dbReference>
<evidence type="ECO:0000256" key="3">
    <source>
        <dbReference type="HAMAP-Rule" id="MF_00198"/>
    </source>
</evidence>
<comment type="function">
    <text evidence="3">Catalyzes the irreversible transfer of a propylamine group from the amino donor S-adenosylmethioninamine (decarboxy-AdoMet) to putrescine (1,4-diaminobutane) to yield spermidine.</text>
</comment>
<keyword evidence="3" id="KW-0745">Spermidine biosynthesis</keyword>
<dbReference type="NCBIfam" id="NF002010">
    <property type="entry name" value="PRK00811.1"/>
    <property type="match status" value="1"/>
</dbReference>
<feature type="binding site" evidence="3">
    <location>
        <position position="111"/>
    </location>
    <ligand>
        <name>S-methyl-5'-thioadenosine</name>
        <dbReference type="ChEBI" id="CHEBI:17509"/>
    </ligand>
</feature>
<feature type="binding site" evidence="3">
    <location>
        <begin position="143"/>
        <end position="144"/>
    </location>
    <ligand>
        <name>S-methyl-5'-thioadenosine</name>
        <dbReference type="ChEBI" id="CHEBI:17509"/>
    </ligand>
</feature>
<comment type="pathway">
    <text evidence="3">Amine and polyamine biosynthesis; spermidine biosynthesis; spermidine from putrescine: step 1/1.</text>
</comment>
<sequence length="292" mass="33012">MDSNNFSDFLCEPLNGNSGFFFKKGTLLERGETPFQVYEVWDTPELGRLFRLDGYFMTSERDEFFYHENMIHPALISHPDPKTVLIIGGGDGGSADEVFKHPSVKRIVLVELDKVVVDLSRKYFESVHHGSLDDPRIEILIEDGLKYVREIGPREGEKFDLIVLDLTDPLGPAAELYSPRFMADCKALLNEGGMFVLHIGPPVYAPERVSGLMKNLISVFHIVAPYFVYIPLYGSLWGMACASDKRDPRQITKANVDEIIRDRSLSDLQYYNGATHEAGFALPEYLKKILSL</sequence>
<evidence type="ECO:0000256" key="4">
    <source>
        <dbReference type="PROSITE-ProRule" id="PRU00354"/>
    </source>
</evidence>
<dbReference type="PROSITE" id="PS51006">
    <property type="entry name" value="PABS_2"/>
    <property type="match status" value="1"/>
</dbReference>
<evidence type="ECO:0000256" key="1">
    <source>
        <dbReference type="ARBA" id="ARBA00007867"/>
    </source>
</evidence>
<comment type="caution">
    <text evidence="3">Lacks conserved residue(s) required for the propagation of feature annotation.</text>
</comment>
<dbReference type="KEGG" id="mrtj:KHC33_02530"/>
<dbReference type="InterPro" id="IPR029063">
    <property type="entry name" value="SAM-dependent_MTases_sf"/>
</dbReference>
<dbReference type="EC" id="2.5.1.16" evidence="3"/>
<dbReference type="UniPathway" id="UPA00248">
    <property type="reaction ID" value="UER00314"/>
</dbReference>
<accession>A0A8E7B229</accession>
<dbReference type="HAMAP" id="MF_00198">
    <property type="entry name" value="Spermidine_synth"/>
    <property type="match status" value="1"/>
</dbReference>
<evidence type="ECO:0000256" key="2">
    <source>
        <dbReference type="ARBA" id="ARBA00022679"/>
    </source>
</evidence>
<dbReference type="SUPFAM" id="SSF53335">
    <property type="entry name" value="S-adenosyl-L-methionine-dependent methyltransferases"/>
    <property type="match status" value="1"/>
</dbReference>
<keyword evidence="7" id="KW-1185">Reference proteome</keyword>
<comment type="similarity">
    <text evidence="1 3">Belongs to the spermidine/spermine synthase family.</text>
</comment>
<evidence type="ECO:0000313" key="6">
    <source>
        <dbReference type="EMBL" id="QVV89424.1"/>
    </source>
</evidence>
<name>A0A8E7B229_9EURY</name>
<feature type="binding site" evidence="3">
    <location>
        <position position="172"/>
    </location>
    <ligand>
        <name>S-methyl-5'-thioadenosine</name>
        <dbReference type="ChEBI" id="CHEBI:17509"/>
    </ligand>
</feature>
<reference evidence="6 7" key="1">
    <citation type="submission" date="2021-05" db="EMBL/GenBank/DDBJ databases">
        <title>A novel Methanospirillum isolate from a pyrite-forming mixed culture.</title>
        <authorList>
            <person name="Bunk B."/>
            <person name="Sproer C."/>
            <person name="Spring S."/>
            <person name="Pester M."/>
        </authorList>
    </citation>
    <scope>NUCLEOTIDE SEQUENCE [LARGE SCALE GENOMIC DNA]</scope>
    <source>
        <strain evidence="6 7">J.3.6.1-F.2.7.3</strain>
    </source>
</reference>
<dbReference type="GeneID" id="65096024"/>
<protein>
    <recommendedName>
        <fullName evidence="3">Polyamine aminopropyltransferase</fullName>
    </recommendedName>
    <alternativeName>
        <fullName evidence="3">Putrescine aminopropyltransferase</fullName>
        <shortName evidence="3">PAPT</shortName>
    </alternativeName>
    <alternativeName>
        <fullName evidence="3">Spermidine synthase</fullName>
        <shortName evidence="3">SPDS</shortName>
        <shortName evidence="3">SPDSY</shortName>
        <ecNumber evidence="3">2.5.1.16</ecNumber>
    </alternativeName>
</protein>
<keyword evidence="2 3" id="KW-0808">Transferase</keyword>
<feature type="binding site" evidence="3">
    <location>
        <position position="91"/>
    </location>
    <ligand>
        <name>spermidine</name>
        <dbReference type="ChEBI" id="CHEBI:57834"/>
    </ligand>
</feature>
<dbReference type="EMBL" id="CP075546">
    <property type="protein sequence ID" value="QVV89424.1"/>
    <property type="molecule type" value="Genomic_DNA"/>
</dbReference>
<dbReference type="Pfam" id="PF01564">
    <property type="entry name" value="Spermine_synth"/>
    <property type="match status" value="1"/>
</dbReference>
<dbReference type="PROSITE" id="PS01330">
    <property type="entry name" value="PABS_1"/>
    <property type="match status" value="1"/>
</dbReference>
<dbReference type="InterPro" id="IPR001045">
    <property type="entry name" value="Spermi_synthase"/>
</dbReference>
<feature type="domain" description="PABS" evidence="5">
    <location>
        <begin position="3"/>
        <end position="244"/>
    </location>
</feature>
<dbReference type="PANTHER" id="PTHR11558:SF11">
    <property type="entry name" value="SPERMIDINE SYNTHASE"/>
    <property type="match status" value="1"/>
</dbReference>
<feature type="binding site" evidence="3">
    <location>
        <position position="67"/>
    </location>
    <ligand>
        <name>spermidine</name>
        <dbReference type="ChEBI" id="CHEBI:57834"/>
    </ligand>
</feature>
<gene>
    <name evidence="3 6" type="primary">speE</name>
    <name evidence="6" type="ORF">KHC33_02530</name>
</gene>
<evidence type="ECO:0000259" key="5">
    <source>
        <dbReference type="PROSITE" id="PS51006"/>
    </source>
</evidence>
<dbReference type="CDD" id="cd02440">
    <property type="entry name" value="AdoMet_MTases"/>
    <property type="match status" value="1"/>
</dbReference>
<proteinExistence type="inferred from homology"/>
<organism evidence="6 7">
    <name type="scientific">Methanospirillum purgamenti</name>
    <dbReference type="NCBI Taxonomy" id="2834276"/>
    <lineage>
        <taxon>Archaea</taxon>
        <taxon>Methanobacteriati</taxon>
        <taxon>Methanobacteriota</taxon>
        <taxon>Stenosarchaea group</taxon>
        <taxon>Methanomicrobia</taxon>
        <taxon>Methanomicrobiales</taxon>
        <taxon>Methanospirillaceae</taxon>
        <taxon>Methanospirillum</taxon>
    </lineage>
</organism>
<dbReference type="Gene3D" id="3.40.50.150">
    <property type="entry name" value="Vaccinia Virus protein VP39"/>
    <property type="match status" value="1"/>
</dbReference>
<dbReference type="AlphaFoldDB" id="A0A8E7B229"/>
<comment type="catalytic activity">
    <reaction evidence="3">
        <text>S-adenosyl 3-(methylsulfanyl)propylamine + putrescine = S-methyl-5'-thioadenosine + spermidine + H(+)</text>
        <dbReference type="Rhea" id="RHEA:12721"/>
        <dbReference type="ChEBI" id="CHEBI:15378"/>
        <dbReference type="ChEBI" id="CHEBI:17509"/>
        <dbReference type="ChEBI" id="CHEBI:57443"/>
        <dbReference type="ChEBI" id="CHEBI:57834"/>
        <dbReference type="ChEBI" id="CHEBI:326268"/>
        <dbReference type="EC" id="2.5.1.16"/>
    </reaction>
</comment>
<evidence type="ECO:0000313" key="7">
    <source>
        <dbReference type="Proteomes" id="UP000680656"/>
    </source>
</evidence>
<dbReference type="PANTHER" id="PTHR11558">
    <property type="entry name" value="SPERMIDINE/SPERMINE SYNTHASE"/>
    <property type="match status" value="1"/>
</dbReference>
<dbReference type="InterPro" id="IPR030374">
    <property type="entry name" value="PABS"/>
</dbReference>
<dbReference type="Proteomes" id="UP000680656">
    <property type="component" value="Chromosome"/>
</dbReference>
<dbReference type="RefSeq" id="WP_214420219.1">
    <property type="nucleotide sequence ID" value="NZ_CP075546.1"/>
</dbReference>
<dbReference type="Gene3D" id="2.30.140.10">
    <property type="entry name" value="Spermidine synthase, tetramerisation domain"/>
    <property type="match status" value="1"/>
</dbReference>
<dbReference type="GO" id="GO:0004766">
    <property type="term" value="F:spermidine synthase activity"/>
    <property type="evidence" value="ECO:0007669"/>
    <property type="project" value="UniProtKB-UniRule"/>
</dbReference>